<dbReference type="SMART" id="SM00347">
    <property type="entry name" value="HTH_MARR"/>
    <property type="match status" value="1"/>
</dbReference>
<keyword evidence="4" id="KW-1185">Reference proteome</keyword>
<protein>
    <submittedName>
        <fullName evidence="3">DNA-binding MarR family transcriptional regulator</fullName>
    </submittedName>
</protein>
<dbReference type="PRINTS" id="PR00598">
    <property type="entry name" value="HTHMARR"/>
</dbReference>
<dbReference type="EMBL" id="JACICC010000010">
    <property type="protein sequence ID" value="MBB3811054.1"/>
    <property type="molecule type" value="Genomic_DNA"/>
</dbReference>
<dbReference type="PANTHER" id="PTHR33164:SF57">
    <property type="entry name" value="MARR-FAMILY TRANSCRIPTIONAL REGULATOR"/>
    <property type="match status" value="1"/>
</dbReference>
<dbReference type="Proteomes" id="UP000537592">
    <property type="component" value="Unassembled WGS sequence"/>
</dbReference>
<dbReference type="GO" id="GO:0006950">
    <property type="term" value="P:response to stress"/>
    <property type="evidence" value="ECO:0007669"/>
    <property type="project" value="TreeGrafter"/>
</dbReference>
<dbReference type="PANTHER" id="PTHR33164">
    <property type="entry name" value="TRANSCRIPTIONAL REGULATOR, MARR FAMILY"/>
    <property type="match status" value="1"/>
</dbReference>
<dbReference type="RefSeq" id="WP_183754482.1">
    <property type="nucleotide sequence ID" value="NZ_JACICC010000010.1"/>
</dbReference>
<feature type="region of interest" description="Disordered" evidence="1">
    <location>
        <begin position="1"/>
        <end position="20"/>
    </location>
</feature>
<dbReference type="InterPro" id="IPR036390">
    <property type="entry name" value="WH_DNA-bd_sf"/>
</dbReference>
<evidence type="ECO:0000259" key="2">
    <source>
        <dbReference type="PROSITE" id="PS50995"/>
    </source>
</evidence>
<evidence type="ECO:0000256" key="1">
    <source>
        <dbReference type="SAM" id="MobiDB-lite"/>
    </source>
</evidence>
<name>A0A7W6EID9_9HYPH</name>
<dbReference type="SUPFAM" id="SSF46785">
    <property type="entry name" value="Winged helix' DNA-binding domain"/>
    <property type="match status" value="1"/>
</dbReference>
<organism evidence="3 4">
    <name type="scientific">Pseudochelatococcus contaminans</name>
    <dbReference type="NCBI Taxonomy" id="1538103"/>
    <lineage>
        <taxon>Bacteria</taxon>
        <taxon>Pseudomonadati</taxon>
        <taxon>Pseudomonadota</taxon>
        <taxon>Alphaproteobacteria</taxon>
        <taxon>Hyphomicrobiales</taxon>
        <taxon>Chelatococcaceae</taxon>
        <taxon>Pseudochelatococcus</taxon>
    </lineage>
</organism>
<reference evidence="3 4" key="1">
    <citation type="submission" date="2020-08" db="EMBL/GenBank/DDBJ databases">
        <title>Genomic Encyclopedia of Type Strains, Phase IV (KMG-IV): sequencing the most valuable type-strain genomes for metagenomic binning, comparative biology and taxonomic classification.</title>
        <authorList>
            <person name="Goeker M."/>
        </authorList>
    </citation>
    <scope>NUCLEOTIDE SEQUENCE [LARGE SCALE GENOMIC DNA]</scope>
    <source>
        <strain evidence="3 4">DSM 28760</strain>
    </source>
</reference>
<sequence>MANNSLKETIPPTGEPRGEEAARLDVAHRAFFRLYQCANLMHKVGARFIEDFNSTTQQWAVLGALARPNPKQRGMTVKELIAFLLVSRQNLTPVLDRLEKRGWIERVKDAEDARSRRVALTPAGDAVWTEMEMAISVFYAEALDDFSLDEEVTLYRLLDKLKSRLNEL</sequence>
<dbReference type="InterPro" id="IPR036388">
    <property type="entry name" value="WH-like_DNA-bd_sf"/>
</dbReference>
<proteinExistence type="predicted"/>
<evidence type="ECO:0000313" key="4">
    <source>
        <dbReference type="Proteomes" id="UP000537592"/>
    </source>
</evidence>
<dbReference type="Gene3D" id="1.10.10.10">
    <property type="entry name" value="Winged helix-like DNA-binding domain superfamily/Winged helix DNA-binding domain"/>
    <property type="match status" value="1"/>
</dbReference>
<dbReference type="PROSITE" id="PS50995">
    <property type="entry name" value="HTH_MARR_2"/>
    <property type="match status" value="1"/>
</dbReference>
<evidence type="ECO:0000313" key="3">
    <source>
        <dbReference type="EMBL" id="MBB3811054.1"/>
    </source>
</evidence>
<gene>
    <name evidence="3" type="ORF">FHS81_003165</name>
</gene>
<dbReference type="Pfam" id="PF12802">
    <property type="entry name" value="MarR_2"/>
    <property type="match status" value="1"/>
</dbReference>
<dbReference type="GO" id="GO:0003700">
    <property type="term" value="F:DNA-binding transcription factor activity"/>
    <property type="evidence" value="ECO:0007669"/>
    <property type="project" value="InterPro"/>
</dbReference>
<dbReference type="InterPro" id="IPR039422">
    <property type="entry name" value="MarR/SlyA-like"/>
</dbReference>
<accession>A0A7W6EID9</accession>
<dbReference type="AlphaFoldDB" id="A0A7W6EID9"/>
<feature type="domain" description="HTH marR-type" evidence="2">
    <location>
        <begin position="27"/>
        <end position="163"/>
    </location>
</feature>
<comment type="caution">
    <text evidence="3">The sequence shown here is derived from an EMBL/GenBank/DDBJ whole genome shotgun (WGS) entry which is preliminary data.</text>
</comment>
<dbReference type="GO" id="GO:0003677">
    <property type="term" value="F:DNA binding"/>
    <property type="evidence" value="ECO:0007669"/>
    <property type="project" value="UniProtKB-KW"/>
</dbReference>
<keyword evidence="3" id="KW-0238">DNA-binding</keyword>
<dbReference type="InterPro" id="IPR000835">
    <property type="entry name" value="HTH_MarR-typ"/>
</dbReference>